<gene>
    <name evidence="6" type="ORF">BLA29_000254</name>
</gene>
<feature type="transmembrane region" description="Helical" evidence="4">
    <location>
        <begin position="338"/>
        <end position="360"/>
    </location>
</feature>
<organism evidence="6 7">
    <name type="scientific">Euroglyphus maynei</name>
    <name type="common">Mayne's house dust mite</name>
    <dbReference type="NCBI Taxonomy" id="6958"/>
    <lineage>
        <taxon>Eukaryota</taxon>
        <taxon>Metazoa</taxon>
        <taxon>Ecdysozoa</taxon>
        <taxon>Arthropoda</taxon>
        <taxon>Chelicerata</taxon>
        <taxon>Arachnida</taxon>
        <taxon>Acari</taxon>
        <taxon>Acariformes</taxon>
        <taxon>Sarcoptiformes</taxon>
        <taxon>Astigmata</taxon>
        <taxon>Psoroptidia</taxon>
        <taxon>Analgoidea</taxon>
        <taxon>Pyroglyphidae</taxon>
        <taxon>Pyroglyphinae</taxon>
        <taxon>Euroglyphus</taxon>
    </lineage>
</organism>
<feature type="non-terminal residue" evidence="6">
    <location>
        <position position="1"/>
    </location>
</feature>
<evidence type="ECO:0000256" key="4">
    <source>
        <dbReference type="SAM" id="Phobius"/>
    </source>
</evidence>
<keyword evidence="7" id="KW-1185">Reference proteome</keyword>
<evidence type="ECO:0000256" key="2">
    <source>
        <dbReference type="ARBA" id="ARBA00022729"/>
    </source>
</evidence>
<feature type="domain" description="LRRCT" evidence="5">
    <location>
        <begin position="237"/>
        <end position="298"/>
    </location>
</feature>
<dbReference type="InterPro" id="IPR050541">
    <property type="entry name" value="LRR_TM_domain-containing"/>
</dbReference>
<keyword evidence="3" id="KW-0677">Repeat</keyword>
<evidence type="ECO:0000313" key="7">
    <source>
        <dbReference type="Proteomes" id="UP000194236"/>
    </source>
</evidence>
<protein>
    <recommendedName>
        <fullName evidence="5">LRRCT domain-containing protein</fullName>
    </recommendedName>
</protein>
<dbReference type="InterPro" id="IPR000483">
    <property type="entry name" value="Cys-rich_flank_reg_C"/>
</dbReference>
<dbReference type="SMART" id="SM00369">
    <property type="entry name" value="LRR_TYP"/>
    <property type="match status" value="3"/>
</dbReference>
<dbReference type="PANTHER" id="PTHR24369">
    <property type="entry name" value="ANTIGEN BSP, PUTATIVE-RELATED"/>
    <property type="match status" value="1"/>
</dbReference>
<dbReference type="Pfam" id="PF13855">
    <property type="entry name" value="LRR_8"/>
    <property type="match status" value="1"/>
</dbReference>
<dbReference type="InterPro" id="IPR003591">
    <property type="entry name" value="Leu-rich_rpt_typical-subtyp"/>
</dbReference>
<proteinExistence type="predicted"/>
<dbReference type="EMBL" id="MUJZ01027811">
    <property type="protein sequence ID" value="OTF78460.1"/>
    <property type="molecule type" value="Genomic_DNA"/>
</dbReference>
<sequence length="461" mass="54648">SNHNIYPLSRYFGKNRHTFVTNCTDTKFNDSRILSFIPIETEVLIFNGNNFTKLLPNYQMNMTTTKLPNHDKLLMVDLSRNGIQQIDSHAFSRMRHIETLILNDNRIDFSKNDAKIMFSKLNNLEELHLRNVTNGSSSLLSAIFNNENQLKRLKILNIESNRIDHIDDDKLFCSSSQIRQLLLRDNNVKQFHQNLSCLSELSLLDISNNQIETVDNQTIQSLLSSSSLSYHVNISENPFRCDCHLIDFYRFIRNQSKQNINDNNHYQQPTFDWIEEYRCHGTIQKYLDDLNEKDFICDNHKWMEESEISMVNIIGTEPPMNEQAKKDAIERYRFYVTLSYFVLSFLLLLLTLLIIILIYTNRDYLQLLWRFTCAGWNAKRDYTALDKNNDNPQQQQQQSINHQRVGWWRRIQQRSSSLTKVYVNDRSSSHRHYTNNDDGKNNRRYFIRHENNHADIAEEQL</sequence>
<keyword evidence="4" id="KW-0812">Transmembrane</keyword>
<evidence type="ECO:0000256" key="1">
    <source>
        <dbReference type="ARBA" id="ARBA00022614"/>
    </source>
</evidence>
<reference evidence="6 7" key="1">
    <citation type="submission" date="2017-03" db="EMBL/GenBank/DDBJ databases">
        <title>Genome Survey of Euroglyphus maynei.</title>
        <authorList>
            <person name="Arlian L.G."/>
            <person name="Morgan M.S."/>
            <person name="Rider S.D."/>
        </authorList>
    </citation>
    <scope>NUCLEOTIDE SEQUENCE [LARGE SCALE GENOMIC DNA]</scope>
    <source>
        <strain evidence="6">Arlian Lab</strain>
        <tissue evidence="6">Whole body</tissue>
    </source>
</reference>
<dbReference type="InterPro" id="IPR032675">
    <property type="entry name" value="LRR_dom_sf"/>
</dbReference>
<evidence type="ECO:0000256" key="3">
    <source>
        <dbReference type="ARBA" id="ARBA00022737"/>
    </source>
</evidence>
<accession>A0A1Y3BC38</accession>
<evidence type="ECO:0000259" key="5">
    <source>
        <dbReference type="SMART" id="SM00082"/>
    </source>
</evidence>
<dbReference type="SMART" id="SM00082">
    <property type="entry name" value="LRRCT"/>
    <property type="match status" value="1"/>
</dbReference>
<dbReference type="GO" id="GO:0005886">
    <property type="term" value="C:plasma membrane"/>
    <property type="evidence" value="ECO:0007669"/>
    <property type="project" value="TreeGrafter"/>
</dbReference>
<dbReference type="Gene3D" id="3.80.10.10">
    <property type="entry name" value="Ribonuclease Inhibitor"/>
    <property type="match status" value="1"/>
</dbReference>
<dbReference type="PANTHER" id="PTHR24369:SF210">
    <property type="entry name" value="CHAOPTIN-RELATED"/>
    <property type="match status" value="1"/>
</dbReference>
<dbReference type="SUPFAM" id="SSF52058">
    <property type="entry name" value="L domain-like"/>
    <property type="match status" value="1"/>
</dbReference>
<dbReference type="AlphaFoldDB" id="A0A1Y3BC38"/>
<name>A0A1Y3BC38_EURMA</name>
<dbReference type="InterPro" id="IPR001611">
    <property type="entry name" value="Leu-rich_rpt"/>
</dbReference>
<dbReference type="OrthoDB" id="6507127at2759"/>
<evidence type="ECO:0000313" key="6">
    <source>
        <dbReference type="EMBL" id="OTF78460.1"/>
    </source>
</evidence>
<comment type="caution">
    <text evidence="6">The sequence shown here is derived from an EMBL/GenBank/DDBJ whole genome shotgun (WGS) entry which is preliminary data.</text>
</comment>
<keyword evidence="4" id="KW-0472">Membrane</keyword>
<keyword evidence="2" id="KW-0732">Signal</keyword>
<keyword evidence="1" id="KW-0433">Leucine-rich repeat</keyword>
<keyword evidence="4" id="KW-1133">Transmembrane helix</keyword>
<dbReference type="Proteomes" id="UP000194236">
    <property type="component" value="Unassembled WGS sequence"/>
</dbReference>